<dbReference type="AlphaFoldDB" id="A0A3S9QFJ2"/>
<dbReference type="EMBL" id="CP034662">
    <property type="protein sequence ID" value="AZQ93440.1"/>
    <property type="molecule type" value="Genomic_DNA"/>
</dbReference>
<dbReference type="Proteomes" id="UP000280228">
    <property type="component" value="Chromosome"/>
</dbReference>
<gene>
    <name evidence="1" type="ORF">EJK53_0870</name>
    <name evidence="2" type="ORF">EJK54_1050</name>
</gene>
<keyword evidence="3" id="KW-1185">Reference proteome</keyword>
<name>A0A3S9QFJ2_MORCA</name>
<sequence length="48" mass="5448">MVGEFTLIHYKTAKVDKTHFNAVIDEALNEASEHPLLDYSKSYMTVSC</sequence>
<evidence type="ECO:0000313" key="1">
    <source>
        <dbReference type="EMBL" id="AZQ93440.1"/>
    </source>
</evidence>
<evidence type="ECO:0000313" key="2">
    <source>
        <dbReference type="EMBL" id="RUO17535.1"/>
    </source>
</evidence>
<protein>
    <submittedName>
        <fullName evidence="1">Uncharacterized protein</fullName>
    </submittedName>
</protein>
<dbReference type="EMBL" id="RYER01000003">
    <property type="protein sequence ID" value="RUO17535.1"/>
    <property type="molecule type" value="Genomic_DNA"/>
</dbReference>
<accession>A0A3S9QFJ2</accession>
<evidence type="ECO:0000313" key="3">
    <source>
        <dbReference type="Proteomes" id="UP000268436"/>
    </source>
</evidence>
<proteinExistence type="predicted"/>
<dbReference type="Proteomes" id="UP000268436">
    <property type="component" value="Unassembled WGS sequence"/>
</dbReference>
<evidence type="ECO:0000313" key="4">
    <source>
        <dbReference type="Proteomes" id="UP000280228"/>
    </source>
</evidence>
<reference evidence="3 4" key="1">
    <citation type="submission" date="2018-12" db="EMBL/GenBank/DDBJ databases">
        <title>Persistence of Moraxella catarrhalis in Chronic Obstructive Pulmonary Disease and Regulation of the Hag/MID Adhesin.</title>
        <authorList>
            <person name="Murphy T."/>
            <person name="Zhao X."/>
            <person name="Vyas G."/>
            <person name="Aluvathingal J."/>
            <person name="Nadendla S."/>
            <person name="Tallon L."/>
            <person name="Tettelin H."/>
        </authorList>
    </citation>
    <scope>NUCLEOTIDE SEQUENCE [LARGE SCALE GENOMIC DNA]</scope>
    <source>
        <strain evidence="2 3">173P27B1</strain>
        <strain evidence="1 4">46P58B1</strain>
    </source>
</reference>
<organism evidence="1 4">
    <name type="scientific">Moraxella catarrhalis</name>
    <name type="common">Branhamella catarrhalis</name>
    <dbReference type="NCBI Taxonomy" id="480"/>
    <lineage>
        <taxon>Bacteria</taxon>
        <taxon>Pseudomonadati</taxon>
        <taxon>Pseudomonadota</taxon>
        <taxon>Gammaproteobacteria</taxon>
        <taxon>Moraxellales</taxon>
        <taxon>Moraxellaceae</taxon>
        <taxon>Moraxella</taxon>
    </lineage>
</organism>